<reference evidence="1 2" key="1">
    <citation type="submission" date="2021-12" db="EMBL/GenBank/DDBJ databases">
        <title>Genome sequencing of bacteria with rrn-lacking chromosome and rrn-plasmid.</title>
        <authorList>
            <person name="Anda M."/>
            <person name="Iwasaki W."/>
        </authorList>
    </citation>
    <scope>NUCLEOTIDE SEQUENCE [LARGE SCALE GENOMIC DNA]</scope>
    <source>
        <strain evidence="1 2">NBRC 101262</strain>
    </source>
</reference>
<name>A0ABM7VE39_9BACT</name>
<proteinExistence type="predicted"/>
<accession>A0ABM7VE39</accession>
<evidence type="ECO:0000313" key="1">
    <source>
        <dbReference type="EMBL" id="BDC99232.1"/>
    </source>
</evidence>
<keyword evidence="2" id="KW-1185">Reference proteome</keyword>
<dbReference type="EMBL" id="AP025292">
    <property type="protein sequence ID" value="BDC99232.1"/>
    <property type="molecule type" value="Genomic_DNA"/>
</dbReference>
<organism evidence="1 2">
    <name type="scientific">Persicobacter psychrovividus</name>
    <dbReference type="NCBI Taxonomy" id="387638"/>
    <lineage>
        <taxon>Bacteria</taxon>
        <taxon>Pseudomonadati</taxon>
        <taxon>Bacteroidota</taxon>
        <taxon>Cytophagia</taxon>
        <taxon>Cytophagales</taxon>
        <taxon>Persicobacteraceae</taxon>
        <taxon>Persicobacter</taxon>
    </lineage>
</organism>
<sequence>MHKKNTRMTAGVSKSKLIEHDVSINSVYYKQKSKSGSHLSMNTEV</sequence>
<protein>
    <submittedName>
        <fullName evidence="1">Uncharacterized protein</fullName>
    </submittedName>
</protein>
<evidence type="ECO:0000313" key="2">
    <source>
        <dbReference type="Proteomes" id="UP001354989"/>
    </source>
</evidence>
<gene>
    <name evidence="1" type="ORF">PEPS_15130</name>
</gene>
<dbReference type="Proteomes" id="UP001354989">
    <property type="component" value="Chromosome"/>
</dbReference>